<keyword evidence="4 8" id="KW-1003">Cell membrane</keyword>
<feature type="transmembrane region" description="Helical" evidence="8">
    <location>
        <begin position="127"/>
        <end position="149"/>
    </location>
</feature>
<keyword evidence="3 8" id="KW-0813">Transport</keyword>
<keyword evidence="5 8" id="KW-0812">Transmembrane</keyword>
<organism evidence="9 10">
    <name type="scientific">Salisediminibacterium halotolerans</name>
    <dbReference type="NCBI Taxonomy" id="517425"/>
    <lineage>
        <taxon>Bacteria</taxon>
        <taxon>Bacillati</taxon>
        <taxon>Bacillota</taxon>
        <taxon>Bacilli</taxon>
        <taxon>Bacillales</taxon>
        <taxon>Bacillaceae</taxon>
        <taxon>Salisediminibacterium</taxon>
    </lineage>
</organism>
<feature type="transmembrane region" description="Helical" evidence="8">
    <location>
        <begin position="381"/>
        <end position="398"/>
    </location>
</feature>
<dbReference type="Proteomes" id="UP000199318">
    <property type="component" value="Unassembled WGS sequence"/>
</dbReference>
<comment type="similarity">
    <text evidence="2 8">Belongs to the lactate permease family.</text>
</comment>
<evidence type="ECO:0000256" key="1">
    <source>
        <dbReference type="ARBA" id="ARBA00004651"/>
    </source>
</evidence>
<feature type="transmembrane region" description="Helical" evidence="8">
    <location>
        <begin position="293"/>
        <end position="313"/>
    </location>
</feature>
<dbReference type="GO" id="GO:0015129">
    <property type="term" value="F:lactate transmembrane transporter activity"/>
    <property type="evidence" value="ECO:0007669"/>
    <property type="project" value="UniProtKB-UniRule"/>
</dbReference>
<keyword evidence="7 8" id="KW-0472">Membrane</keyword>
<dbReference type="PANTHER" id="PTHR30003:SF0">
    <property type="entry name" value="GLYCOLATE PERMEASE GLCA-RELATED"/>
    <property type="match status" value="1"/>
</dbReference>
<evidence type="ECO:0000256" key="8">
    <source>
        <dbReference type="RuleBase" id="RU365092"/>
    </source>
</evidence>
<feature type="transmembrane region" description="Helical" evidence="8">
    <location>
        <begin position="181"/>
        <end position="205"/>
    </location>
</feature>
<evidence type="ECO:0000256" key="7">
    <source>
        <dbReference type="ARBA" id="ARBA00023136"/>
    </source>
</evidence>
<keyword evidence="10" id="KW-1185">Reference proteome</keyword>
<accession>A0A1H9VAP7</accession>
<dbReference type="InterPro" id="IPR003804">
    <property type="entry name" value="Lactate_perm"/>
</dbReference>
<feature type="transmembrane region" description="Helical" evidence="8">
    <location>
        <begin position="246"/>
        <end position="263"/>
    </location>
</feature>
<name>A0A1H9VAP7_9BACI</name>
<feature type="transmembrane region" description="Helical" evidence="8">
    <location>
        <begin position="31"/>
        <end position="54"/>
    </location>
</feature>
<feature type="transmembrane region" description="Helical" evidence="8">
    <location>
        <begin position="156"/>
        <end position="175"/>
    </location>
</feature>
<feature type="transmembrane region" description="Helical" evidence="8">
    <location>
        <begin position="510"/>
        <end position="531"/>
    </location>
</feature>
<dbReference type="GO" id="GO:0005886">
    <property type="term" value="C:plasma membrane"/>
    <property type="evidence" value="ECO:0007669"/>
    <property type="project" value="UniProtKB-SubCell"/>
</dbReference>
<dbReference type="GO" id="GO:0015295">
    <property type="term" value="F:solute:proton symporter activity"/>
    <property type="evidence" value="ECO:0007669"/>
    <property type="project" value="TreeGrafter"/>
</dbReference>
<feature type="transmembrane region" description="Helical" evidence="8">
    <location>
        <begin position="217"/>
        <end position="240"/>
    </location>
</feature>
<evidence type="ECO:0000256" key="3">
    <source>
        <dbReference type="ARBA" id="ARBA00022448"/>
    </source>
</evidence>
<feature type="transmembrane region" description="Helical" evidence="8">
    <location>
        <begin position="101"/>
        <end position="121"/>
    </location>
</feature>
<sequence>MFMITITAFSAIVLPIIFLVFLRFPAKTGMLYSAIIFISLAYFVWGVEGLPLIASIFEGFHQALTILFILLGAIALLNALRETGAVDRINQGFRNISADMRIQVIIIAFLFGGLIEGASGFGTPAAVTGPLMVALGFSPIAAATLALIANSTPVPFAAVGTPLIIGTGNVEGAGPEMFQEIALNITMMDLLVGTLIPTILIVVLTTGFGKTKGLKPVLAMLPWTLTIGAVYSVSALVYGILFGPEFISILAPLTGLAFATITAKKNILLPKDTWQEAMKEDFQVKEEKSEMSLFTAWSPYFIVVVLLLFTRIVEPVEQFTQQALDATWTDIFGVEGITSSWEVLYSPGAVLLLAAFISVYIQGKKIKTFGTAIKQSSSTVVGAALALFPTLALVHVFVNSDFNTMSELGTMPEYIAEVMAAGLGSVWLFIAPFLGLLGSFVTGSAVVSTLTFSPIQYNVALEAGFDQNLILAQQLAGAAGGNMICVHNVVAAAAVVGIVGSEGAIIRKTVLPAILYGLLVGVAGLLVNLIIL</sequence>
<proteinExistence type="inferred from homology"/>
<dbReference type="EMBL" id="FOGV01000019">
    <property type="protein sequence ID" value="SES18846.1"/>
    <property type="molecule type" value="Genomic_DNA"/>
</dbReference>
<comment type="subcellular location">
    <subcellularLocation>
        <location evidence="1 8">Cell membrane</location>
        <topology evidence="1 8">Multi-pass membrane protein</topology>
    </subcellularLocation>
</comment>
<evidence type="ECO:0000256" key="4">
    <source>
        <dbReference type="ARBA" id="ARBA00022475"/>
    </source>
</evidence>
<evidence type="ECO:0000256" key="2">
    <source>
        <dbReference type="ARBA" id="ARBA00010100"/>
    </source>
</evidence>
<gene>
    <name evidence="9" type="ORF">SAMN05444126_11936</name>
</gene>
<feature type="transmembrane region" description="Helical" evidence="8">
    <location>
        <begin position="6"/>
        <end position="24"/>
    </location>
</feature>
<evidence type="ECO:0000256" key="6">
    <source>
        <dbReference type="ARBA" id="ARBA00022989"/>
    </source>
</evidence>
<feature type="transmembrane region" description="Helical" evidence="8">
    <location>
        <begin position="418"/>
        <end position="441"/>
    </location>
</feature>
<reference evidence="10" key="1">
    <citation type="submission" date="2016-10" db="EMBL/GenBank/DDBJ databases">
        <authorList>
            <person name="de Groot N.N."/>
        </authorList>
    </citation>
    <scope>NUCLEOTIDE SEQUENCE [LARGE SCALE GENOMIC DNA]</scope>
    <source>
        <strain evidence="10">10nlg</strain>
    </source>
</reference>
<feature type="transmembrane region" description="Helical" evidence="8">
    <location>
        <begin position="60"/>
        <end position="80"/>
    </location>
</feature>
<feature type="transmembrane region" description="Helical" evidence="8">
    <location>
        <begin position="343"/>
        <end position="361"/>
    </location>
</feature>
<dbReference type="PANTHER" id="PTHR30003">
    <property type="entry name" value="L-LACTATE PERMEASE"/>
    <property type="match status" value="1"/>
</dbReference>
<comment type="function">
    <text evidence="8">Uptake of L-lactate across the membrane. Can also transport D-lactate and glycolate.</text>
</comment>
<dbReference type="AlphaFoldDB" id="A0A1H9VAP7"/>
<dbReference type="STRING" id="1464123.SAMN05444126_11936"/>
<evidence type="ECO:0000256" key="5">
    <source>
        <dbReference type="ARBA" id="ARBA00022692"/>
    </source>
</evidence>
<evidence type="ECO:0000313" key="9">
    <source>
        <dbReference type="EMBL" id="SES18846.1"/>
    </source>
</evidence>
<protein>
    <recommendedName>
        <fullName evidence="8">L-lactate permease</fullName>
    </recommendedName>
</protein>
<evidence type="ECO:0000313" key="10">
    <source>
        <dbReference type="Proteomes" id="UP000199318"/>
    </source>
</evidence>
<keyword evidence="6 8" id="KW-1133">Transmembrane helix</keyword>
<comment type="caution">
    <text evidence="9">The sequence shown here is derived from an EMBL/GenBank/DDBJ whole genome shotgun (WGS) entry which is preliminary data.</text>
</comment>
<dbReference type="Pfam" id="PF02652">
    <property type="entry name" value="Lactate_perm"/>
    <property type="match status" value="1"/>
</dbReference>